<dbReference type="InterPro" id="IPR050476">
    <property type="entry name" value="Insect_CytP450_Detox"/>
</dbReference>
<evidence type="ECO:0000256" key="5">
    <source>
        <dbReference type="ARBA" id="ARBA00022617"/>
    </source>
</evidence>
<dbReference type="OrthoDB" id="7435258at2759"/>
<evidence type="ECO:0000256" key="13">
    <source>
        <dbReference type="SAM" id="Phobius"/>
    </source>
</evidence>
<dbReference type="InterPro" id="IPR036396">
    <property type="entry name" value="Cyt_P450_sf"/>
</dbReference>
<evidence type="ECO:0000256" key="10">
    <source>
        <dbReference type="ARBA" id="ARBA00023004"/>
    </source>
</evidence>
<comment type="cofactor">
    <cofactor evidence="1">
        <name>heme</name>
        <dbReference type="ChEBI" id="CHEBI:30413"/>
    </cofactor>
</comment>
<evidence type="ECO:0000256" key="2">
    <source>
        <dbReference type="ARBA" id="ARBA00004174"/>
    </source>
</evidence>
<evidence type="ECO:0000256" key="1">
    <source>
        <dbReference type="ARBA" id="ARBA00001971"/>
    </source>
</evidence>
<feature type="non-terminal residue" evidence="14">
    <location>
        <position position="84"/>
    </location>
</feature>
<dbReference type="SUPFAM" id="SSF48264">
    <property type="entry name" value="Cytochrome P450"/>
    <property type="match status" value="1"/>
</dbReference>
<comment type="subcellular location">
    <subcellularLocation>
        <location evidence="3">Endoplasmic reticulum membrane</location>
        <topology evidence="3">Peripheral membrane protein</topology>
    </subcellularLocation>
    <subcellularLocation>
        <location evidence="2">Microsome membrane</location>
        <topology evidence="2">Peripheral membrane protein</topology>
    </subcellularLocation>
</comment>
<feature type="transmembrane region" description="Helical" evidence="13">
    <location>
        <begin position="21"/>
        <end position="41"/>
    </location>
</feature>
<keyword evidence="12 13" id="KW-0472">Membrane</keyword>
<keyword evidence="7" id="KW-0256">Endoplasmic reticulum</keyword>
<keyword evidence="13" id="KW-1133">Transmembrane helix</keyword>
<evidence type="ECO:0000313" key="14">
    <source>
        <dbReference type="EMBL" id="KAF2887737.1"/>
    </source>
</evidence>
<evidence type="ECO:0000313" key="15">
    <source>
        <dbReference type="Proteomes" id="UP000801492"/>
    </source>
</evidence>
<dbReference type="PANTHER" id="PTHR24292:SF54">
    <property type="entry name" value="CYP9F3-RELATED"/>
    <property type="match status" value="1"/>
</dbReference>
<sequence>FEYGKSNKKQKPVITDEDITAQAFFLGGFYTVSILMIFPSYELAVNPDVQEKLSKEVGETLKRYNGQLTYEGLTSMKYLDMVIS</sequence>
<keyword evidence="15" id="KW-1185">Reference proteome</keyword>
<dbReference type="AlphaFoldDB" id="A0A8K0CP63"/>
<keyword evidence="8" id="KW-0492">Microsome</keyword>
<comment type="similarity">
    <text evidence="4">Belongs to the cytochrome P450 family.</text>
</comment>
<keyword evidence="9" id="KW-0560">Oxidoreductase</keyword>
<dbReference type="GO" id="GO:0020037">
    <property type="term" value="F:heme binding"/>
    <property type="evidence" value="ECO:0007669"/>
    <property type="project" value="InterPro"/>
</dbReference>
<dbReference type="Proteomes" id="UP000801492">
    <property type="component" value="Unassembled WGS sequence"/>
</dbReference>
<evidence type="ECO:0000256" key="11">
    <source>
        <dbReference type="ARBA" id="ARBA00023033"/>
    </source>
</evidence>
<organism evidence="14 15">
    <name type="scientific">Ignelater luminosus</name>
    <name type="common">Cucubano</name>
    <name type="synonym">Pyrophorus luminosus</name>
    <dbReference type="NCBI Taxonomy" id="2038154"/>
    <lineage>
        <taxon>Eukaryota</taxon>
        <taxon>Metazoa</taxon>
        <taxon>Ecdysozoa</taxon>
        <taxon>Arthropoda</taxon>
        <taxon>Hexapoda</taxon>
        <taxon>Insecta</taxon>
        <taxon>Pterygota</taxon>
        <taxon>Neoptera</taxon>
        <taxon>Endopterygota</taxon>
        <taxon>Coleoptera</taxon>
        <taxon>Polyphaga</taxon>
        <taxon>Elateriformia</taxon>
        <taxon>Elateroidea</taxon>
        <taxon>Elateridae</taxon>
        <taxon>Agrypninae</taxon>
        <taxon>Pyrophorini</taxon>
        <taxon>Ignelater</taxon>
    </lineage>
</organism>
<dbReference type="EMBL" id="VTPC01081976">
    <property type="protein sequence ID" value="KAF2887737.1"/>
    <property type="molecule type" value="Genomic_DNA"/>
</dbReference>
<keyword evidence="10" id="KW-0408">Iron</keyword>
<proteinExistence type="inferred from homology"/>
<dbReference type="GO" id="GO:0016705">
    <property type="term" value="F:oxidoreductase activity, acting on paired donors, with incorporation or reduction of molecular oxygen"/>
    <property type="evidence" value="ECO:0007669"/>
    <property type="project" value="InterPro"/>
</dbReference>
<evidence type="ECO:0000256" key="3">
    <source>
        <dbReference type="ARBA" id="ARBA00004406"/>
    </source>
</evidence>
<protein>
    <recommendedName>
        <fullName evidence="16">Cytochrome P450</fullName>
    </recommendedName>
</protein>
<feature type="non-terminal residue" evidence="14">
    <location>
        <position position="1"/>
    </location>
</feature>
<evidence type="ECO:0000256" key="12">
    <source>
        <dbReference type="ARBA" id="ARBA00023136"/>
    </source>
</evidence>
<dbReference type="Gene3D" id="1.10.630.10">
    <property type="entry name" value="Cytochrome P450"/>
    <property type="match status" value="1"/>
</dbReference>
<evidence type="ECO:0000256" key="8">
    <source>
        <dbReference type="ARBA" id="ARBA00022848"/>
    </source>
</evidence>
<evidence type="ECO:0000256" key="4">
    <source>
        <dbReference type="ARBA" id="ARBA00010617"/>
    </source>
</evidence>
<dbReference type="GO" id="GO:0005789">
    <property type="term" value="C:endoplasmic reticulum membrane"/>
    <property type="evidence" value="ECO:0007669"/>
    <property type="project" value="UniProtKB-SubCell"/>
</dbReference>
<keyword evidence="11" id="KW-0503">Monooxygenase</keyword>
<dbReference type="GO" id="GO:0005506">
    <property type="term" value="F:iron ion binding"/>
    <property type="evidence" value="ECO:0007669"/>
    <property type="project" value="InterPro"/>
</dbReference>
<keyword evidence="5" id="KW-0349">Heme</keyword>
<reference evidence="14" key="1">
    <citation type="submission" date="2019-08" db="EMBL/GenBank/DDBJ databases">
        <title>The genome of the North American firefly Photinus pyralis.</title>
        <authorList>
            <consortium name="Photinus pyralis genome working group"/>
            <person name="Fallon T.R."/>
            <person name="Sander Lower S.E."/>
            <person name="Weng J.-K."/>
        </authorList>
    </citation>
    <scope>NUCLEOTIDE SEQUENCE</scope>
    <source>
        <strain evidence="14">TRF0915ILg1</strain>
        <tissue evidence="14">Whole body</tissue>
    </source>
</reference>
<keyword evidence="13" id="KW-0812">Transmembrane</keyword>
<evidence type="ECO:0000256" key="6">
    <source>
        <dbReference type="ARBA" id="ARBA00022723"/>
    </source>
</evidence>
<dbReference type="PANTHER" id="PTHR24292">
    <property type="entry name" value="CYTOCHROME P450"/>
    <property type="match status" value="1"/>
</dbReference>
<evidence type="ECO:0008006" key="16">
    <source>
        <dbReference type="Google" id="ProtNLM"/>
    </source>
</evidence>
<gene>
    <name evidence="14" type="ORF">ILUMI_18436</name>
</gene>
<evidence type="ECO:0000256" key="7">
    <source>
        <dbReference type="ARBA" id="ARBA00022824"/>
    </source>
</evidence>
<keyword evidence="6" id="KW-0479">Metal-binding</keyword>
<accession>A0A8K0CP63</accession>
<evidence type="ECO:0000256" key="9">
    <source>
        <dbReference type="ARBA" id="ARBA00023002"/>
    </source>
</evidence>
<comment type="caution">
    <text evidence="14">The sequence shown here is derived from an EMBL/GenBank/DDBJ whole genome shotgun (WGS) entry which is preliminary data.</text>
</comment>
<dbReference type="Pfam" id="PF00067">
    <property type="entry name" value="p450"/>
    <property type="match status" value="1"/>
</dbReference>
<dbReference type="GO" id="GO:0004497">
    <property type="term" value="F:monooxygenase activity"/>
    <property type="evidence" value="ECO:0007669"/>
    <property type="project" value="UniProtKB-KW"/>
</dbReference>
<name>A0A8K0CP63_IGNLU</name>
<dbReference type="InterPro" id="IPR001128">
    <property type="entry name" value="Cyt_P450"/>
</dbReference>